<dbReference type="InterPro" id="IPR023610">
    <property type="entry name" value="PInositol-4/5-P-5/4-kinase"/>
</dbReference>
<evidence type="ECO:0000256" key="1">
    <source>
        <dbReference type="PROSITE-ProRule" id="PRU00781"/>
    </source>
</evidence>
<dbReference type="OrthoDB" id="70770at2759"/>
<keyword evidence="1" id="KW-0547">Nucleotide-binding</keyword>
<dbReference type="InterPro" id="IPR027483">
    <property type="entry name" value="PInositol-4-P-4/5-kinase_C_sf"/>
</dbReference>
<dbReference type="PANTHER" id="PTHR23086">
    <property type="entry name" value="PHOSPHATIDYLINOSITOL-4-PHOSPHATE 5-KINASE"/>
    <property type="match status" value="1"/>
</dbReference>
<dbReference type="InterPro" id="IPR002498">
    <property type="entry name" value="PInositol-4-P-4/5-kinase_core"/>
</dbReference>
<dbReference type="PANTHER" id="PTHR23086:SF101">
    <property type="entry name" value="LP03320P-RELATED"/>
    <property type="match status" value="1"/>
</dbReference>
<feature type="region of interest" description="Disordered" evidence="2">
    <location>
        <begin position="754"/>
        <end position="787"/>
    </location>
</feature>
<feature type="compositionally biased region" description="Polar residues" evidence="2">
    <location>
        <begin position="1"/>
        <end position="19"/>
    </location>
</feature>
<evidence type="ECO:0000256" key="2">
    <source>
        <dbReference type="SAM" id="MobiDB-lite"/>
    </source>
</evidence>
<proteinExistence type="predicted"/>
<feature type="compositionally biased region" description="Polar residues" evidence="2">
    <location>
        <begin position="775"/>
        <end position="787"/>
    </location>
</feature>
<dbReference type="Pfam" id="PF01504">
    <property type="entry name" value="PIP5K"/>
    <property type="match status" value="1"/>
</dbReference>
<evidence type="ECO:0000313" key="4">
    <source>
        <dbReference type="EMBL" id="TRY79248.1"/>
    </source>
</evidence>
<feature type="compositionally biased region" description="Polar residues" evidence="2">
    <location>
        <begin position="558"/>
        <end position="589"/>
    </location>
</feature>
<dbReference type="GO" id="GO:0046854">
    <property type="term" value="P:phosphatidylinositol phosphate biosynthetic process"/>
    <property type="evidence" value="ECO:0007669"/>
    <property type="project" value="TreeGrafter"/>
</dbReference>
<dbReference type="SUPFAM" id="SSF56104">
    <property type="entry name" value="SAICAR synthase-like"/>
    <property type="match status" value="1"/>
</dbReference>
<feature type="compositionally biased region" description="Low complexity" evidence="2">
    <location>
        <begin position="646"/>
        <end position="657"/>
    </location>
</feature>
<evidence type="ECO:0000313" key="5">
    <source>
        <dbReference type="Proteomes" id="UP000318571"/>
    </source>
</evidence>
<feature type="region of interest" description="Disordered" evidence="2">
    <location>
        <begin position="799"/>
        <end position="880"/>
    </location>
</feature>
<accession>A0A553PNI9</accession>
<dbReference type="PROSITE" id="PS51455">
    <property type="entry name" value="PIPK"/>
    <property type="match status" value="1"/>
</dbReference>
<evidence type="ECO:0000259" key="3">
    <source>
        <dbReference type="PROSITE" id="PS51455"/>
    </source>
</evidence>
<keyword evidence="5" id="KW-1185">Reference proteome</keyword>
<comment type="caution">
    <text evidence="4">The sequence shown here is derived from an EMBL/GenBank/DDBJ whole genome shotgun (WGS) entry which is preliminary data.</text>
</comment>
<dbReference type="InterPro" id="IPR027484">
    <property type="entry name" value="PInositol-4-P-5-kinase_N"/>
</dbReference>
<dbReference type="EMBL" id="VCGU01000002">
    <property type="protein sequence ID" value="TRY79248.1"/>
    <property type="molecule type" value="Genomic_DNA"/>
</dbReference>
<protein>
    <recommendedName>
        <fullName evidence="3">PIPK domain-containing protein</fullName>
    </recommendedName>
</protein>
<feature type="region of interest" description="Disordered" evidence="2">
    <location>
        <begin position="550"/>
        <end position="589"/>
    </location>
</feature>
<dbReference type="AlphaFoldDB" id="A0A553PNI9"/>
<feature type="region of interest" description="Disordered" evidence="2">
    <location>
        <begin position="1"/>
        <end position="20"/>
    </location>
</feature>
<feature type="compositionally biased region" description="Polar residues" evidence="2">
    <location>
        <begin position="625"/>
        <end position="640"/>
    </location>
</feature>
<dbReference type="Gene3D" id="3.30.800.10">
    <property type="entry name" value="Phosphatidylinositol Phosphate Kinase II Beta"/>
    <property type="match status" value="1"/>
</dbReference>
<dbReference type="GO" id="GO:0005886">
    <property type="term" value="C:plasma membrane"/>
    <property type="evidence" value="ECO:0007669"/>
    <property type="project" value="TreeGrafter"/>
</dbReference>
<feature type="compositionally biased region" description="Basic and acidic residues" evidence="2">
    <location>
        <begin position="609"/>
        <end position="624"/>
    </location>
</feature>
<gene>
    <name evidence="4" type="ORF">TCAL_05810</name>
</gene>
<organism evidence="4 5">
    <name type="scientific">Tigriopus californicus</name>
    <name type="common">Marine copepod</name>
    <dbReference type="NCBI Taxonomy" id="6832"/>
    <lineage>
        <taxon>Eukaryota</taxon>
        <taxon>Metazoa</taxon>
        <taxon>Ecdysozoa</taxon>
        <taxon>Arthropoda</taxon>
        <taxon>Crustacea</taxon>
        <taxon>Multicrustacea</taxon>
        <taxon>Hexanauplia</taxon>
        <taxon>Copepoda</taxon>
        <taxon>Harpacticoida</taxon>
        <taxon>Harpacticidae</taxon>
        <taxon>Tigriopus</taxon>
    </lineage>
</organism>
<dbReference type="SMART" id="SM00330">
    <property type="entry name" value="PIPKc"/>
    <property type="match status" value="1"/>
</dbReference>
<feature type="region of interest" description="Disordered" evidence="2">
    <location>
        <begin position="605"/>
        <end position="685"/>
    </location>
</feature>
<dbReference type="STRING" id="6832.A0A553PNI9"/>
<dbReference type="GO" id="GO:0005524">
    <property type="term" value="F:ATP binding"/>
    <property type="evidence" value="ECO:0007669"/>
    <property type="project" value="UniProtKB-UniRule"/>
</dbReference>
<keyword evidence="1" id="KW-0418">Kinase</keyword>
<feature type="compositionally biased region" description="Polar residues" evidence="2">
    <location>
        <begin position="799"/>
        <end position="821"/>
    </location>
</feature>
<dbReference type="Proteomes" id="UP000318571">
    <property type="component" value="Chromosome 6"/>
</dbReference>
<dbReference type="CDD" id="cd17301">
    <property type="entry name" value="PIPKc_PIP5KI"/>
    <property type="match status" value="1"/>
</dbReference>
<name>A0A553PNI9_TIGCA</name>
<reference evidence="4 5" key="1">
    <citation type="journal article" date="2018" name="Nat. Ecol. Evol.">
        <title>Genomic signatures of mitonuclear coevolution across populations of Tigriopus californicus.</title>
        <authorList>
            <person name="Barreto F.S."/>
            <person name="Watson E.T."/>
            <person name="Lima T.G."/>
            <person name="Willett C.S."/>
            <person name="Edmands S."/>
            <person name="Li W."/>
            <person name="Burton R.S."/>
        </authorList>
    </citation>
    <scope>NUCLEOTIDE SEQUENCE [LARGE SCALE GENOMIC DNA]</scope>
    <source>
        <strain evidence="4 5">San Diego</strain>
    </source>
</reference>
<keyword evidence="1" id="KW-0067">ATP-binding</keyword>
<sequence length="880" mass="97815">MPNQYDASLQEGSNENGTRASVPKTIISLNAFDEKSDLNHYPDGITDLSENLGPGGDGSDCLQVRSPVARTISNRSSTQPGVPGAPGHPVKGKKIGHRRVKREGPVQVVTYKRFETGQLMGSVQLGLHQSIGSLAKQEDRDLLMKDFLPIVTVSFTKDGVLEKTPAHNYSEFRFRSYAPFAFKKFRQIFEIEERDFLVSLCSEPMFELSNPGASGSIFYITLDDKFICKTVQHKEADFLRELLPGYSMNLKQNPRTLLPKFFGLYCYSVNAKNVRIIIMNNLLPSDLKMHHRFDLKGSTYKRKASRTERAKGSPTFKDLDFLEMYPEGILLQPELYDNLMNSIERDCRVLESFKIMDYSLLIGIHNLDMAAKEEGGEGLGGAGSENTSLCGSDVRGGIPPLQNQQSMLERQGSIVMRDRPIAHTTALESITMEVDPSDDEFIDETDVGPEVKNVWGGIPAKNHRGDNLLLFIGIIDILQSYRLLKKAEHYWKSLFHDGDTVSVHRPSFYAKRFQTFIGEKVFRKMPSNLKPTLSFRRSNYRRTLSKDIERFDGMPNVGSPNNAAISAQSPGSQNNSNIIPDPAQSSSNQDNTVTVIKIGDEVNLPSILQDRRKQSPPTHRRDSKVASNQQHLSKTPQNRAEGQRRSSNAAASTVNNALPHQNYGSSLSPTPSPGMIRTPGDDRLETGSIITMTSDERVQIYVPSPQTTPYNTITKNHQESTQIVKKVPWGRDDATPPPFTHRTVTAESSSYRSITPLNSATGSSRFQSRLVSSSMETSNSTRVVTEETSVDMVKISISSSSTADGQDLSTAKSGRHLTSSSSEHRTLMDDLPSLPADESSEHPQYSNHQPHATKEPLSLSDILLEVDSSRLNRDNSVDQN</sequence>
<feature type="region of interest" description="Disordered" evidence="2">
    <location>
        <begin position="72"/>
        <end position="97"/>
    </location>
</feature>
<feature type="compositionally biased region" description="Polar residues" evidence="2">
    <location>
        <begin position="658"/>
        <end position="669"/>
    </location>
</feature>
<keyword evidence="1" id="KW-0808">Transferase</keyword>
<feature type="domain" description="PIPK" evidence="3">
    <location>
        <begin position="115"/>
        <end position="521"/>
    </location>
</feature>
<dbReference type="Gene3D" id="3.30.810.10">
    <property type="entry name" value="2-Layer Sandwich"/>
    <property type="match status" value="1"/>
</dbReference>
<feature type="compositionally biased region" description="Basic and acidic residues" evidence="2">
    <location>
        <begin position="867"/>
        <end position="880"/>
    </location>
</feature>
<dbReference type="GO" id="GO:0016308">
    <property type="term" value="F:1-phosphatidylinositol-4-phosphate 5-kinase activity"/>
    <property type="evidence" value="ECO:0007669"/>
    <property type="project" value="TreeGrafter"/>
</dbReference>
<feature type="compositionally biased region" description="Low complexity" evidence="2">
    <location>
        <begin position="763"/>
        <end position="774"/>
    </location>
</feature>